<dbReference type="GO" id="GO:0005737">
    <property type="term" value="C:cytoplasm"/>
    <property type="evidence" value="ECO:0007669"/>
    <property type="project" value="TreeGrafter"/>
</dbReference>
<dbReference type="Proteomes" id="UP000485058">
    <property type="component" value="Unassembled WGS sequence"/>
</dbReference>
<dbReference type="AlphaFoldDB" id="A0A6A0AL71"/>
<dbReference type="Pfam" id="PF01088">
    <property type="entry name" value="Peptidase_C12"/>
    <property type="match status" value="1"/>
</dbReference>
<dbReference type="InterPro" id="IPR036959">
    <property type="entry name" value="Peptidase_C12_UCH_sf"/>
</dbReference>
<name>A0A6A0AL71_HAELA</name>
<keyword evidence="6 10" id="KW-0378">Hydrolase</keyword>
<evidence type="ECO:0000313" key="11">
    <source>
        <dbReference type="Proteomes" id="UP000485058"/>
    </source>
</evidence>
<keyword evidence="11" id="KW-1185">Reference proteome</keyword>
<evidence type="ECO:0000256" key="2">
    <source>
        <dbReference type="ARBA" id="ARBA00009326"/>
    </source>
</evidence>
<organism evidence="10 11">
    <name type="scientific">Haematococcus lacustris</name>
    <name type="common">Green alga</name>
    <name type="synonym">Haematococcus pluvialis</name>
    <dbReference type="NCBI Taxonomy" id="44745"/>
    <lineage>
        <taxon>Eukaryota</taxon>
        <taxon>Viridiplantae</taxon>
        <taxon>Chlorophyta</taxon>
        <taxon>core chlorophytes</taxon>
        <taxon>Chlorophyceae</taxon>
        <taxon>CS clade</taxon>
        <taxon>Chlamydomonadales</taxon>
        <taxon>Haematococcaceae</taxon>
        <taxon>Haematococcus</taxon>
    </lineage>
</organism>
<feature type="non-terminal residue" evidence="10">
    <location>
        <position position="89"/>
    </location>
</feature>
<dbReference type="InterPro" id="IPR001578">
    <property type="entry name" value="Peptidase_C12_UCH"/>
</dbReference>
<comment type="catalytic activity">
    <reaction evidence="1">
        <text>Thiol-dependent hydrolysis of ester, thioester, amide, peptide and isopeptide bonds formed by the C-terminal Gly of ubiquitin (a 76-residue protein attached to proteins as an intracellular targeting signal).</text>
        <dbReference type="EC" id="3.4.19.12"/>
    </reaction>
</comment>
<keyword evidence="7" id="KW-0788">Thiol protease</keyword>
<keyword evidence="5" id="KW-0833">Ubl conjugation pathway</keyword>
<evidence type="ECO:0000256" key="7">
    <source>
        <dbReference type="ARBA" id="ARBA00022807"/>
    </source>
</evidence>
<evidence type="ECO:0000256" key="1">
    <source>
        <dbReference type="ARBA" id="ARBA00000707"/>
    </source>
</evidence>
<proteinExistence type="inferred from homology"/>
<evidence type="ECO:0000256" key="3">
    <source>
        <dbReference type="ARBA" id="ARBA00012759"/>
    </source>
</evidence>
<dbReference type="PANTHER" id="PTHR10589:SF16">
    <property type="entry name" value="UBIQUITIN CARBOXYL-TERMINAL HYDROLASE ISOZYME L5"/>
    <property type="match status" value="1"/>
</dbReference>
<dbReference type="Gene3D" id="3.40.532.10">
    <property type="entry name" value="Peptidase C12, ubiquitin carboxyl-terminal hydrolase"/>
    <property type="match status" value="1"/>
</dbReference>
<dbReference type="PROSITE" id="PS52048">
    <property type="entry name" value="UCH_DOMAIN"/>
    <property type="match status" value="1"/>
</dbReference>
<evidence type="ECO:0000256" key="8">
    <source>
        <dbReference type="PROSITE-ProRule" id="PRU01393"/>
    </source>
</evidence>
<sequence>ATSGALFVLFQDDDAFHFIAYLPVQGTLYELDGLKRGPIALATGISCEADWLRAVGPHIAQRMERYAAGEVRFNLLAVCGDRQALLQQQ</sequence>
<dbReference type="GO" id="GO:0016579">
    <property type="term" value="P:protein deubiquitination"/>
    <property type="evidence" value="ECO:0007669"/>
    <property type="project" value="TreeGrafter"/>
</dbReference>
<gene>
    <name evidence="10" type="ORF">HaLaN_33052</name>
</gene>
<protein>
    <recommendedName>
        <fullName evidence="3">ubiquitinyl hydrolase 1</fullName>
        <ecNumber evidence="3">3.4.19.12</ecNumber>
    </recommendedName>
</protein>
<dbReference type="EC" id="3.4.19.12" evidence="3"/>
<accession>A0A6A0AL71</accession>
<dbReference type="GO" id="GO:0006511">
    <property type="term" value="P:ubiquitin-dependent protein catabolic process"/>
    <property type="evidence" value="ECO:0007669"/>
    <property type="project" value="InterPro"/>
</dbReference>
<keyword evidence="4" id="KW-0645">Protease</keyword>
<comment type="caution">
    <text evidence="8">Lacks conserved residue(s) required for the propagation of feature annotation.</text>
</comment>
<evidence type="ECO:0000259" key="9">
    <source>
        <dbReference type="PROSITE" id="PS52048"/>
    </source>
</evidence>
<dbReference type="PANTHER" id="PTHR10589">
    <property type="entry name" value="UBIQUITIN CARBOXYL-TERMINAL HYDROLASE"/>
    <property type="match status" value="1"/>
</dbReference>
<comment type="caution">
    <text evidence="10">The sequence shown here is derived from an EMBL/GenBank/DDBJ whole genome shotgun (WGS) entry which is preliminary data.</text>
</comment>
<evidence type="ECO:0000256" key="6">
    <source>
        <dbReference type="ARBA" id="ARBA00022801"/>
    </source>
</evidence>
<feature type="domain" description="UCH catalytic" evidence="9">
    <location>
        <begin position="1"/>
        <end position="80"/>
    </location>
</feature>
<evidence type="ECO:0000313" key="10">
    <source>
        <dbReference type="EMBL" id="GFH33650.1"/>
    </source>
</evidence>
<comment type="similarity">
    <text evidence="2 8">Belongs to the peptidase C12 family.</text>
</comment>
<dbReference type="InterPro" id="IPR038765">
    <property type="entry name" value="Papain-like_cys_pep_sf"/>
</dbReference>
<dbReference type="SUPFAM" id="SSF54001">
    <property type="entry name" value="Cysteine proteinases"/>
    <property type="match status" value="1"/>
</dbReference>
<evidence type="ECO:0000256" key="4">
    <source>
        <dbReference type="ARBA" id="ARBA00022670"/>
    </source>
</evidence>
<dbReference type="EMBL" id="BLLF01009200">
    <property type="protein sequence ID" value="GFH33650.1"/>
    <property type="molecule type" value="Genomic_DNA"/>
</dbReference>
<evidence type="ECO:0000256" key="5">
    <source>
        <dbReference type="ARBA" id="ARBA00022786"/>
    </source>
</evidence>
<feature type="non-terminal residue" evidence="10">
    <location>
        <position position="1"/>
    </location>
</feature>
<dbReference type="GO" id="GO:0004843">
    <property type="term" value="F:cysteine-type deubiquitinase activity"/>
    <property type="evidence" value="ECO:0007669"/>
    <property type="project" value="UniProtKB-EC"/>
</dbReference>
<reference evidence="10 11" key="1">
    <citation type="submission" date="2020-02" db="EMBL/GenBank/DDBJ databases">
        <title>Draft genome sequence of Haematococcus lacustris strain NIES-144.</title>
        <authorList>
            <person name="Morimoto D."/>
            <person name="Nakagawa S."/>
            <person name="Yoshida T."/>
            <person name="Sawayama S."/>
        </authorList>
    </citation>
    <scope>NUCLEOTIDE SEQUENCE [LARGE SCALE GENOMIC DNA]</scope>
    <source>
        <strain evidence="10 11">NIES-144</strain>
    </source>
</reference>